<feature type="transmembrane region" description="Helical" evidence="5">
    <location>
        <begin position="181"/>
        <end position="200"/>
    </location>
</feature>
<protein>
    <submittedName>
        <fullName evidence="6">Zgc:110410</fullName>
    </submittedName>
</protein>
<keyword evidence="2 5" id="KW-0812">Transmembrane</keyword>
<sequence>MLFFLSSVGGKKNLFTFGKMDHINNNKGTEECDLRPPPYSPAVYPDPSYTVTTYQVGKGDISVVCPPGPYDNLGYAEDPPTYGGYPQYGQAPPPYPLAPVFCDFSDKAIRKGFIKKVYLTLMTQLLITVGIICGFIYWDKLKMWVVENNYFTYSMIAVGLVLLVIMSIFGKLRRQAPLNYLALSLFTITEGVMLGSVTVYFQAEAVMWAVAATAFVTLGITLFASQSKFDFTPAAASMWTLAWSLFSLCILCAAIQSQYLYNVYAFLASLVFSLFLVFDTMLILGGKHRRYEISPEEYVFAALTLYVDIVSLFLIILQFINLCFGR</sequence>
<organism evidence="6 7">
    <name type="scientific">Oryzias sinensis</name>
    <name type="common">Chinese medaka</name>
    <dbReference type="NCBI Taxonomy" id="183150"/>
    <lineage>
        <taxon>Eukaryota</taxon>
        <taxon>Metazoa</taxon>
        <taxon>Chordata</taxon>
        <taxon>Craniata</taxon>
        <taxon>Vertebrata</taxon>
        <taxon>Euteleostomi</taxon>
        <taxon>Actinopterygii</taxon>
        <taxon>Neopterygii</taxon>
        <taxon>Teleostei</taxon>
        <taxon>Neoteleostei</taxon>
        <taxon>Acanthomorphata</taxon>
        <taxon>Ovalentaria</taxon>
        <taxon>Atherinomorphae</taxon>
        <taxon>Beloniformes</taxon>
        <taxon>Adrianichthyidae</taxon>
        <taxon>Oryziinae</taxon>
        <taxon>Oryzias</taxon>
    </lineage>
</organism>
<dbReference type="GO" id="GO:0016020">
    <property type="term" value="C:membrane"/>
    <property type="evidence" value="ECO:0007669"/>
    <property type="project" value="UniProtKB-SubCell"/>
</dbReference>
<reference evidence="6" key="2">
    <citation type="submission" date="2025-09" db="UniProtKB">
        <authorList>
            <consortium name="Ensembl"/>
        </authorList>
    </citation>
    <scope>IDENTIFICATION</scope>
</reference>
<dbReference type="Proteomes" id="UP000694383">
    <property type="component" value="Unplaced"/>
</dbReference>
<dbReference type="PANTHER" id="PTHR23291">
    <property type="entry name" value="BAX INHIBITOR-RELATED"/>
    <property type="match status" value="1"/>
</dbReference>
<evidence type="ECO:0000256" key="2">
    <source>
        <dbReference type="ARBA" id="ARBA00022692"/>
    </source>
</evidence>
<evidence type="ECO:0000256" key="4">
    <source>
        <dbReference type="ARBA" id="ARBA00023136"/>
    </source>
</evidence>
<feature type="transmembrane region" description="Helical" evidence="5">
    <location>
        <begin position="117"/>
        <end position="138"/>
    </location>
</feature>
<feature type="transmembrane region" description="Helical" evidence="5">
    <location>
        <begin position="263"/>
        <end position="286"/>
    </location>
</feature>
<evidence type="ECO:0000313" key="7">
    <source>
        <dbReference type="Proteomes" id="UP000694383"/>
    </source>
</evidence>
<evidence type="ECO:0000256" key="3">
    <source>
        <dbReference type="ARBA" id="ARBA00022989"/>
    </source>
</evidence>
<accession>A0A8C7XF03</accession>
<keyword evidence="3 5" id="KW-1133">Transmembrane helix</keyword>
<dbReference type="Pfam" id="PF01027">
    <property type="entry name" value="Bax1-I"/>
    <property type="match status" value="1"/>
</dbReference>
<reference evidence="6" key="1">
    <citation type="submission" date="2025-08" db="UniProtKB">
        <authorList>
            <consortium name="Ensembl"/>
        </authorList>
    </citation>
    <scope>IDENTIFICATION</scope>
</reference>
<dbReference type="InterPro" id="IPR006214">
    <property type="entry name" value="Bax_inhibitor_1-related"/>
</dbReference>
<feature type="transmembrane region" description="Helical" evidence="5">
    <location>
        <begin position="150"/>
        <end position="169"/>
    </location>
</feature>
<dbReference type="Ensembl" id="ENSOSIT00000012550.1">
    <property type="protein sequence ID" value="ENSOSIP00000011830.1"/>
    <property type="gene ID" value="ENSOSIG00000007023.1"/>
</dbReference>
<evidence type="ECO:0000256" key="1">
    <source>
        <dbReference type="ARBA" id="ARBA00004141"/>
    </source>
</evidence>
<feature type="transmembrane region" description="Helical" evidence="5">
    <location>
        <begin position="206"/>
        <end position="224"/>
    </location>
</feature>
<keyword evidence="7" id="KW-1185">Reference proteome</keyword>
<dbReference type="PANTHER" id="PTHR23291:SF47">
    <property type="entry name" value="TRANSMEMBRANE BAX INHIBITOR MOTIF CONTAINING 7"/>
    <property type="match status" value="1"/>
</dbReference>
<feature type="transmembrane region" description="Helical" evidence="5">
    <location>
        <begin position="298"/>
        <end position="320"/>
    </location>
</feature>
<evidence type="ECO:0000256" key="5">
    <source>
        <dbReference type="RuleBase" id="RU004379"/>
    </source>
</evidence>
<name>A0A8C7XF03_9TELE</name>
<feature type="transmembrane region" description="Helical" evidence="5">
    <location>
        <begin position="236"/>
        <end position="257"/>
    </location>
</feature>
<comment type="similarity">
    <text evidence="5">Belongs to the BI1 family.</text>
</comment>
<dbReference type="AlphaFoldDB" id="A0A8C7XF03"/>
<keyword evidence="4 5" id="KW-0472">Membrane</keyword>
<evidence type="ECO:0000313" key="6">
    <source>
        <dbReference type="Ensembl" id="ENSOSIP00000011830.1"/>
    </source>
</evidence>
<comment type="subcellular location">
    <subcellularLocation>
        <location evidence="1">Membrane</location>
        <topology evidence="1">Multi-pass membrane protein</topology>
    </subcellularLocation>
</comment>
<proteinExistence type="inferred from homology"/>
<dbReference type="GeneTree" id="ENSGT01050000244890"/>
<dbReference type="CDD" id="cd10428">
    <property type="entry name" value="LFG_like"/>
    <property type="match status" value="1"/>
</dbReference>